<protein>
    <submittedName>
        <fullName evidence="1">Uncharacterized protein</fullName>
    </submittedName>
</protein>
<proteinExistence type="predicted"/>
<evidence type="ECO:0000313" key="2">
    <source>
        <dbReference type="Proteomes" id="UP001148662"/>
    </source>
</evidence>
<reference evidence="1" key="1">
    <citation type="submission" date="2022-07" db="EMBL/GenBank/DDBJ databases">
        <title>Genome Sequence of Phlebia brevispora.</title>
        <authorList>
            <person name="Buettner E."/>
        </authorList>
    </citation>
    <scope>NUCLEOTIDE SEQUENCE</scope>
    <source>
        <strain evidence="1">MPL23</strain>
    </source>
</reference>
<gene>
    <name evidence="1" type="ORF">NM688_g2112</name>
</gene>
<accession>A0ACC1T9T0</accession>
<dbReference type="EMBL" id="JANHOG010000255">
    <property type="protein sequence ID" value="KAJ3556277.1"/>
    <property type="molecule type" value="Genomic_DNA"/>
</dbReference>
<organism evidence="1 2">
    <name type="scientific">Phlebia brevispora</name>
    <dbReference type="NCBI Taxonomy" id="194682"/>
    <lineage>
        <taxon>Eukaryota</taxon>
        <taxon>Fungi</taxon>
        <taxon>Dikarya</taxon>
        <taxon>Basidiomycota</taxon>
        <taxon>Agaricomycotina</taxon>
        <taxon>Agaricomycetes</taxon>
        <taxon>Polyporales</taxon>
        <taxon>Meruliaceae</taxon>
        <taxon>Phlebia</taxon>
    </lineage>
</organism>
<comment type="caution">
    <text evidence="1">The sequence shown here is derived from an EMBL/GenBank/DDBJ whole genome shotgun (WGS) entry which is preliminary data.</text>
</comment>
<name>A0ACC1T9T0_9APHY</name>
<dbReference type="Proteomes" id="UP001148662">
    <property type="component" value="Unassembled WGS sequence"/>
</dbReference>
<evidence type="ECO:0000313" key="1">
    <source>
        <dbReference type="EMBL" id="KAJ3556277.1"/>
    </source>
</evidence>
<sequence>MFVVTSLMALFATIDIALGLRHNLDAFIFYTGPGGPDGEFDNISNWVNVMKTVDTQIMSLIGDGMLIFRCYTVFSGRWKIIVLPLLMWLGDAVLSAIIICITATLRRDAIISQQASLKPFLYSFFVINIILNIITTGMIILRIWSVNKKSSPYVTHVDPQQGCTRLQRAMRIIIESGFIYSALMIATFVCELASSNAIYGVSDVLVVAVGVSFNLIIIRIHWTATSTVSHEVTLSYSLRFVTSSQIAFPQDSLEIAVTPNMEMSHGISGSDSQEVKDGWNAI</sequence>
<keyword evidence="2" id="KW-1185">Reference proteome</keyword>